<dbReference type="Gene3D" id="3.10.20.30">
    <property type="match status" value="1"/>
</dbReference>
<dbReference type="GO" id="GO:0140647">
    <property type="term" value="P:P450-containing electron transport chain"/>
    <property type="evidence" value="ECO:0007669"/>
    <property type="project" value="InterPro"/>
</dbReference>
<comment type="similarity">
    <text evidence="1">Belongs to the adrenodoxin/putidaredoxin family.</text>
</comment>
<evidence type="ECO:0000313" key="9">
    <source>
        <dbReference type="Proteomes" id="UP000318995"/>
    </source>
</evidence>
<keyword evidence="2" id="KW-0001">2Fe-2S</keyword>
<evidence type="ECO:0000256" key="6">
    <source>
        <dbReference type="ARBA" id="ARBA00034078"/>
    </source>
</evidence>
<dbReference type="PROSITE" id="PS51085">
    <property type="entry name" value="2FE2S_FER_2"/>
    <property type="match status" value="1"/>
</dbReference>
<evidence type="ECO:0000313" key="8">
    <source>
        <dbReference type="EMBL" id="TWT40686.1"/>
    </source>
</evidence>
<evidence type="ECO:0000259" key="7">
    <source>
        <dbReference type="PROSITE" id="PS51085"/>
    </source>
</evidence>
<protein>
    <submittedName>
        <fullName evidence="8">Ferredoxin-6</fullName>
    </submittedName>
</protein>
<proteinExistence type="inferred from homology"/>
<dbReference type="GO" id="GO:0046872">
    <property type="term" value="F:metal ion binding"/>
    <property type="evidence" value="ECO:0007669"/>
    <property type="project" value="UniProtKB-KW"/>
</dbReference>
<comment type="cofactor">
    <cofactor evidence="6">
        <name>[2Fe-2S] cluster</name>
        <dbReference type="ChEBI" id="CHEBI:190135"/>
    </cofactor>
</comment>
<reference evidence="8 9" key="1">
    <citation type="submission" date="2019-02" db="EMBL/GenBank/DDBJ databases">
        <title>Deep-cultivation of Planctomycetes and their phenomic and genomic characterization uncovers novel biology.</title>
        <authorList>
            <person name="Wiegand S."/>
            <person name="Jogler M."/>
            <person name="Boedeker C."/>
            <person name="Pinto D."/>
            <person name="Vollmers J."/>
            <person name="Rivas-Marin E."/>
            <person name="Kohn T."/>
            <person name="Peeters S.H."/>
            <person name="Heuer A."/>
            <person name="Rast P."/>
            <person name="Oberbeckmann S."/>
            <person name="Bunk B."/>
            <person name="Jeske O."/>
            <person name="Meyerdierks A."/>
            <person name="Storesund J.E."/>
            <person name="Kallscheuer N."/>
            <person name="Luecker S."/>
            <person name="Lage O.M."/>
            <person name="Pohl T."/>
            <person name="Merkel B.J."/>
            <person name="Hornburger P."/>
            <person name="Mueller R.-W."/>
            <person name="Bruemmer F."/>
            <person name="Labrenz M."/>
            <person name="Spormann A.M."/>
            <person name="Op Den Camp H."/>
            <person name="Overmann J."/>
            <person name="Amann R."/>
            <person name="Jetten M.S.M."/>
            <person name="Mascher T."/>
            <person name="Medema M.H."/>
            <person name="Devos D.P."/>
            <person name="Kaster A.-K."/>
            <person name="Ovreas L."/>
            <person name="Rohde M."/>
            <person name="Galperin M.Y."/>
            <person name="Jogler C."/>
        </authorList>
    </citation>
    <scope>NUCLEOTIDE SEQUENCE [LARGE SCALE GENOMIC DNA]</scope>
    <source>
        <strain evidence="8 9">Pla111</strain>
    </source>
</reference>
<dbReference type="GO" id="GO:0051537">
    <property type="term" value="F:2 iron, 2 sulfur cluster binding"/>
    <property type="evidence" value="ECO:0007669"/>
    <property type="project" value="UniProtKB-KW"/>
</dbReference>
<dbReference type="AlphaFoldDB" id="A0A5C5VQ00"/>
<evidence type="ECO:0000256" key="3">
    <source>
        <dbReference type="ARBA" id="ARBA00022723"/>
    </source>
</evidence>
<dbReference type="InterPro" id="IPR012675">
    <property type="entry name" value="Beta-grasp_dom_sf"/>
</dbReference>
<dbReference type="RefSeq" id="WP_146575516.1">
    <property type="nucleotide sequence ID" value="NZ_SJPH01000011.1"/>
</dbReference>
<organism evidence="8 9">
    <name type="scientific">Botrimarina hoheduenensis</name>
    <dbReference type="NCBI Taxonomy" id="2528000"/>
    <lineage>
        <taxon>Bacteria</taxon>
        <taxon>Pseudomonadati</taxon>
        <taxon>Planctomycetota</taxon>
        <taxon>Planctomycetia</taxon>
        <taxon>Pirellulales</taxon>
        <taxon>Lacipirellulaceae</taxon>
        <taxon>Botrimarina</taxon>
    </lineage>
</organism>
<keyword evidence="5" id="KW-0411">Iron-sulfur</keyword>
<dbReference type="PANTHER" id="PTHR23426">
    <property type="entry name" value="FERREDOXIN/ADRENODOXIN"/>
    <property type="match status" value="1"/>
</dbReference>
<evidence type="ECO:0000256" key="2">
    <source>
        <dbReference type="ARBA" id="ARBA00022714"/>
    </source>
</evidence>
<dbReference type="PRINTS" id="PR00355">
    <property type="entry name" value="ADRENODOXIN"/>
</dbReference>
<gene>
    <name evidence="8" type="ORF">Pla111_33310</name>
</gene>
<dbReference type="InterPro" id="IPR036010">
    <property type="entry name" value="2Fe-2S_ferredoxin-like_sf"/>
</dbReference>
<dbReference type="OrthoDB" id="9799640at2"/>
<feature type="domain" description="2Fe-2S ferredoxin-type" evidence="7">
    <location>
        <begin position="2"/>
        <end position="103"/>
    </location>
</feature>
<dbReference type="GO" id="GO:0009055">
    <property type="term" value="F:electron transfer activity"/>
    <property type="evidence" value="ECO:0007669"/>
    <property type="project" value="TreeGrafter"/>
</dbReference>
<accession>A0A5C5VQ00</accession>
<dbReference type="SUPFAM" id="SSF54292">
    <property type="entry name" value="2Fe-2S ferredoxin-like"/>
    <property type="match status" value="1"/>
</dbReference>
<dbReference type="EMBL" id="SJPH01000011">
    <property type="protein sequence ID" value="TWT40686.1"/>
    <property type="molecule type" value="Genomic_DNA"/>
</dbReference>
<evidence type="ECO:0000256" key="5">
    <source>
        <dbReference type="ARBA" id="ARBA00023014"/>
    </source>
</evidence>
<keyword evidence="4" id="KW-0408">Iron</keyword>
<evidence type="ECO:0000256" key="4">
    <source>
        <dbReference type="ARBA" id="ARBA00023004"/>
    </source>
</evidence>
<dbReference type="InterPro" id="IPR001055">
    <property type="entry name" value="Adrenodoxin-like"/>
</dbReference>
<evidence type="ECO:0000256" key="1">
    <source>
        <dbReference type="ARBA" id="ARBA00010914"/>
    </source>
</evidence>
<dbReference type="Pfam" id="PF00111">
    <property type="entry name" value="Fer2"/>
    <property type="match status" value="1"/>
</dbReference>
<name>A0A5C5VQ00_9BACT</name>
<dbReference type="PANTHER" id="PTHR23426:SF65">
    <property type="entry name" value="FERREDOXIN-2, MITOCHONDRIAL"/>
    <property type="match status" value="1"/>
</dbReference>
<dbReference type="CDD" id="cd00207">
    <property type="entry name" value="fer2"/>
    <property type="match status" value="1"/>
</dbReference>
<keyword evidence="3" id="KW-0479">Metal-binding</keyword>
<dbReference type="InterPro" id="IPR001041">
    <property type="entry name" value="2Fe-2S_ferredoxin-type"/>
</dbReference>
<dbReference type="Proteomes" id="UP000318995">
    <property type="component" value="Unassembled WGS sequence"/>
</dbReference>
<sequence length="103" mass="10961">MPTITFTSQNGESTTIDDAEGDLMSLAVKHGVQGIEGDCGGVCSCGTCHVQVDPAWIDKTGPATDEEREVLDFEQSATANSRLCCQIEMSPELDGLVVRVVRS</sequence>
<keyword evidence="9" id="KW-1185">Reference proteome</keyword>
<comment type="caution">
    <text evidence="8">The sequence shown here is derived from an EMBL/GenBank/DDBJ whole genome shotgun (WGS) entry which is preliminary data.</text>
</comment>